<dbReference type="SUPFAM" id="SSF51735">
    <property type="entry name" value="NAD(P)-binding Rossmann-fold domains"/>
    <property type="match status" value="1"/>
</dbReference>
<name>A0A7S3N2L3_9SPIT</name>
<reference evidence="1" key="1">
    <citation type="submission" date="2021-01" db="EMBL/GenBank/DDBJ databases">
        <authorList>
            <person name="Corre E."/>
            <person name="Pelletier E."/>
            <person name="Niang G."/>
            <person name="Scheremetjew M."/>
            <person name="Finn R."/>
            <person name="Kale V."/>
            <person name="Holt S."/>
            <person name="Cochrane G."/>
            <person name="Meng A."/>
            <person name="Brown T."/>
            <person name="Cohen L."/>
        </authorList>
    </citation>
    <scope>NUCLEOTIDE SEQUENCE</scope>
    <source>
        <strain evidence="1">FSP1.4</strain>
    </source>
</reference>
<protein>
    <submittedName>
        <fullName evidence="1">Uncharacterized protein</fullName>
    </submittedName>
</protein>
<organism evidence="1">
    <name type="scientific">Euplotes harpa</name>
    <dbReference type="NCBI Taxonomy" id="151035"/>
    <lineage>
        <taxon>Eukaryota</taxon>
        <taxon>Sar</taxon>
        <taxon>Alveolata</taxon>
        <taxon>Ciliophora</taxon>
        <taxon>Intramacronucleata</taxon>
        <taxon>Spirotrichea</taxon>
        <taxon>Hypotrichia</taxon>
        <taxon>Euplotida</taxon>
        <taxon>Euplotidae</taxon>
        <taxon>Euplotes</taxon>
    </lineage>
</organism>
<proteinExistence type="predicted"/>
<sequence length="207" mass="23520">MYYTEDDVNPLDAKYEAESHAKLAFPDIVLLHPNLVFGDYSYLIRYMTQSVLAGKIHKSLADPSNPVKYFPVHFEDVAAAVLHAVGNYEQVKGSSHTLRGGEGVTLSEVKGLIEAHLGGKKTAHTTNLGVGNFIGEFFYGVSHDKNMCLMSEYFKKHFWDFTHDHDYFKTHNIEVKHKISEFFTAEDLTEENFVFPIFSGYKQSELD</sequence>
<dbReference type="InterPro" id="IPR036291">
    <property type="entry name" value="NAD(P)-bd_dom_sf"/>
</dbReference>
<accession>A0A7S3N2L3</accession>
<gene>
    <name evidence="1" type="ORF">EHAR0213_LOCUS1921</name>
</gene>
<evidence type="ECO:0000313" key="1">
    <source>
        <dbReference type="EMBL" id="CAE0343014.1"/>
    </source>
</evidence>
<dbReference type="Gene3D" id="3.40.50.720">
    <property type="entry name" value="NAD(P)-binding Rossmann-like Domain"/>
    <property type="match status" value="1"/>
</dbReference>
<dbReference type="AlphaFoldDB" id="A0A7S3N2L3"/>
<dbReference type="EMBL" id="HBII01004165">
    <property type="protein sequence ID" value="CAE0343014.1"/>
    <property type="molecule type" value="Transcribed_RNA"/>
</dbReference>